<dbReference type="EMBL" id="CAMXCT010006635">
    <property type="protein sequence ID" value="CAI4017442.1"/>
    <property type="molecule type" value="Genomic_DNA"/>
</dbReference>
<organism evidence="2">
    <name type="scientific">Cladocopium goreaui</name>
    <dbReference type="NCBI Taxonomy" id="2562237"/>
    <lineage>
        <taxon>Eukaryota</taxon>
        <taxon>Sar</taxon>
        <taxon>Alveolata</taxon>
        <taxon>Dinophyceae</taxon>
        <taxon>Suessiales</taxon>
        <taxon>Symbiodiniaceae</taxon>
        <taxon>Cladocopium</taxon>
    </lineage>
</organism>
<evidence type="ECO:0000313" key="3">
    <source>
        <dbReference type="EMBL" id="CAL1170817.1"/>
    </source>
</evidence>
<protein>
    <submittedName>
        <fullName evidence="4">Beta-lactamase-related domain-containing protein</fullName>
    </submittedName>
</protein>
<evidence type="ECO:0000313" key="5">
    <source>
        <dbReference type="Proteomes" id="UP001152797"/>
    </source>
</evidence>
<comment type="caution">
    <text evidence="2">The sequence shown here is derived from an EMBL/GenBank/DDBJ whole genome shotgun (WGS) entry which is preliminary data.</text>
</comment>
<dbReference type="Pfam" id="PF00144">
    <property type="entry name" value="Beta-lactamase"/>
    <property type="match status" value="1"/>
</dbReference>
<evidence type="ECO:0000259" key="1">
    <source>
        <dbReference type="Pfam" id="PF00144"/>
    </source>
</evidence>
<sequence length="199" mass="21567">MIETLLDVPWEDLMRRELFLPLRMSSAGFGAPPEIWGTKGDGEAVEVMDPRKPGADNPWAIAAAGGVHCSLEDAGRYMAVHLSAQRAAVLGLSPESWRRLHQVPTVGVPGSAGYAQGWIVRSGADGGDSYSLEHDGSNTWNYMRMKLLPSQGLAVVVTLNTGISAAQIAGELSEQVLEMTFESDEPWAMDYDIEFTGHH</sequence>
<dbReference type="OrthoDB" id="5946976at2759"/>
<gene>
    <name evidence="2" type="ORF">C1SCF055_LOCUS42084</name>
</gene>
<evidence type="ECO:0000313" key="2">
    <source>
        <dbReference type="EMBL" id="CAI4017442.1"/>
    </source>
</evidence>
<keyword evidence="5" id="KW-1185">Reference proteome</keyword>
<feature type="domain" description="Beta-lactamase-related" evidence="1">
    <location>
        <begin position="2"/>
        <end position="163"/>
    </location>
</feature>
<reference evidence="2" key="1">
    <citation type="submission" date="2022-10" db="EMBL/GenBank/DDBJ databases">
        <authorList>
            <person name="Chen Y."/>
            <person name="Dougan E. K."/>
            <person name="Chan C."/>
            <person name="Rhodes N."/>
            <person name="Thang M."/>
        </authorList>
    </citation>
    <scope>NUCLEOTIDE SEQUENCE</scope>
</reference>
<dbReference type="AlphaFoldDB" id="A0A9P1GMA0"/>
<reference evidence="3" key="2">
    <citation type="submission" date="2024-04" db="EMBL/GenBank/DDBJ databases">
        <authorList>
            <person name="Chen Y."/>
            <person name="Shah S."/>
            <person name="Dougan E. K."/>
            <person name="Thang M."/>
            <person name="Chan C."/>
        </authorList>
    </citation>
    <scope>NUCLEOTIDE SEQUENCE [LARGE SCALE GENOMIC DNA]</scope>
</reference>
<dbReference type="InterPro" id="IPR001466">
    <property type="entry name" value="Beta-lactam-related"/>
</dbReference>
<name>A0A9P1GMA0_9DINO</name>
<dbReference type="SUPFAM" id="SSF56601">
    <property type="entry name" value="beta-lactamase/transpeptidase-like"/>
    <property type="match status" value="1"/>
</dbReference>
<dbReference type="EMBL" id="CAMXCT020006635">
    <property type="protein sequence ID" value="CAL1170817.1"/>
    <property type="molecule type" value="Genomic_DNA"/>
</dbReference>
<proteinExistence type="predicted"/>
<dbReference type="Gene3D" id="3.40.710.10">
    <property type="entry name" value="DD-peptidase/beta-lactamase superfamily"/>
    <property type="match status" value="1"/>
</dbReference>
<dbReference type="Proteomes" id="UP001152797">
    <property type="component" value="Unassembled WGS sequence"/>
</dbReference>
<dbReference type="InterPro" id="IPR012338">
    <property type="entry name" value="Beta-lactam/transpept-like"/>
</dbReference>
<evidence type="ECO:0000313" key="4">
    <source>
        <dbReference type="EMBL" id="CAL4804754.1"/>
    </source>
</evidence>
<dbReference type="EMBL" id="CAMXCT030006635">
    <property type="protein sequence ID" value="CAL4804754.1"/>
    <property type="molecule type" value="Genomic_DNA"/>
</dbReference>
<accession>A0A9P1GMA0</accession>